<dbReference type="SMART" id="SM00086">
    <property type="entry name" value="PAC"/>
    <property type="match status" value="1"/>
</dbReference>
<reference evidence="12 15" key="1">
    <citation type="submission" date="2016-08" db="EMBL/GenBank/DDBJ databases">
        <title>Candidatus Dactylopiibacterium carminicum genome sequence.</title>
        <authorList>
            <person name="Ramirez-Puebla S.T."/>
            <person name="Ormeno-Orrillo E."/>
            <person name="Vera-Ponce De Leon A."/>
            <person name="Luis L."/>
            <person name="Sanchez-Flores A."/>
            <person name="Monica R."/>
            <person name="Martinez-Romero E."/>
        </authorList>
    </citation>
    <scope>NUCLEOTIDE SEQUENCE [LARGE SCALE GENOMIC DNA]</scope>
    <source>
        <strain evidence="12">END1</strain>
    </source>
</reference>
<dbReference type="InterPro" id="IPR004358">
    <property type="entry name" value="Sig_transdc_His_kin-like_C"/>
</dbReference>
<dbReference type="SMART" id="SM00091">
    <property type="entry name" value="PAS"/>
    <property type="match status" value="1"/>
</dbReference>
<dbReference type="Pfam" id="PF02518">
    <property type="entry name" value="HATPase_c"/>
    <property type="match status" value="1"/>
</dbReference>
<dbReference type="Gene3D" id="3.30.450.20">
    <property type="entry name" value="PAS domain"/>
    <property type="match status" value="1"/>
</dbReference>
<dbReference type="Gene3D" id="3.30.565.10">
    <property type="entry name" value="Histidine kinase-like ATPase, C-terminal domain"/>
    <property type="match status" value="1"/>
</dbReference>
<dbReference type="InterPro" id="IPR000014">
    <property type="entry name" value="PAS"/>
</dbReference>
<comment type="catalytic activity">
    <reaction evidence="1">
        <text>ATP + protein L-histidine = ADP + protein N-phospho-L-histidine.</text>
        <dbReference type="EC" id="2.7.13.3"/>
    </reaction>
</comment>
<dbReference type="SUPFAM" id="SSF55785">
    <property type="entry name" value="PYP-like sensor domain (PAS domain)"/>
    <property type="match status" value="1"/>
</dbReference>
<dbReference type="EMBL" id="NMRN01000002">
    <property type="protein sequence ID" value="PAS95051.1"/>
    <property type="molecule type" value="Genomic_DNA"/>
</dbReference>
<evidence type="ECO:0000259" key="10">
    <source>
        <dbReference type="PROSITE" id="PS50112"/>
    </source>
</evidence>
<dbReference type="AlphaFoldDB" id="A0A272EY66"/>
<evidence type="ECO:0000256" key="7">
    <source>
        <dbReference type="ARBA" id="ARBA00022840"/>
    </source>
</evidence>
<dbReference type="PROSITE" id="PS50112">
    <property type="entry name" value="PAS"/>
    <property type="match status" value="1"/>
</dbReference>
<keyword evidence="4" id="KW-0808">Transferase</keyword>
<dbReference type="PROSITE" id="PS50113">
    <property type="entry name" value="PAC"/>
    <property type="match status" value="1"/>
</dbReference>
<dbReference type="GO" id="GO:0004673">
    <property type="term" value="F:protein histidine kinase activity"/>
    <property type="evidence" value="ECO:0007669"/>
    <property type="project" value="UniProtKB-EC"/>
</dbReference>
<evidence type="ECO:0000256" key="4">
    <source>
        <dbReference type="ARBA" id="ARBA00022679"/>
    </source>
</evidence>
<dbReference type="InterPro" id="IPR035965">
    <property type="entry name" value="PAS-like_dom_sf"/>
</dbReference>
<dbReference type="SMART" id="SM00387">
    <property type="entry name" value="HATPase_c"/>
    <property type="match status" value="1"/>
</dbReference>
<feature type="domain" description="PAS" evidence="10">
    <location>
        <begin position="19"/>
        <end position="65"/>
    </location>
</feature>
<keyword evidence="15" id="KW-1185">Reference proteome</keyword>
<dbReference type="PANTHER" id="PTHR43065:SF10">
    <property type="entry name" value="PEROXIDE STRESS-ACTIVATED HISTIDINE KINASE MAK3"/>
    <property type="match status" value="1"/>
</dbReference>
<dbReference type="EC" id="2.7.13.3" evidence="2"/>
<name>A0A272EY66_9RHOO</name>
<comment type="caution">
    <text evidence="13">The sequence shown here is derived from an EMBL/GenBank/DDBJ whole genome shotgun (WGS) entry which is preliminary data.</text>
</comment>
<dbReference type="InterPro" id="IPR001610">
    <property type="entry name" value="PAC"/>
</dbReference>
<gene>
    <name evidence="13" type="primary">nifL</name>
    <name evidence="12" type="ORF">BGI27_02485</name>
    <name evidence="13" type="ORF">CGU29_00965</name>
</gene>
<evidence type="ECO:0000256" key="8">
    <source>
        <dbReference type="ARBA" id="ARBA00023012"/>
    </source>
</evidence>
<keyword evidence="7" id="KW-0067">ATP-binding</keyword>
<dbReference type="InterPro" id="IPR005467">
    <property type="entry name" value="His_kinase_dom"/>
</dbReference>
<dbReference type="GO" id="GO:0006355">
    <property type="term" value="P:regulation of DNA-templated transcription"/>
    <property type="evidence" value="ECO:0007669"/>
    <property type="project" value="InterPro"/>
</dbReference>
<feature type="domain" description="PAC" evidence="11">
    <location>
        <begin position="90"/>
        <end position="144"/>
    </location>
</feature>
<evidence type="ECO:0000259" key="11">
    <source>
        <dbReference type="PROSITE" id="PS50113"/>
    </source>
</evidence>
<evidence type="ECO:0000313" key="15">
    <source>
        <dbReference type="Proteomes" id="UP000623509"/>
    </source>
</evidence>
<dbReference type="EMBL" id="MDUX01000005">
    <property type="protein sequence ID" value="KAF7600430.1"/>
    <property type="molecule type" value="Genomic_DNA"/>
</dbReference>
<dbReference type="OrthoDB" id="8579121at2"/>
<keyword evidence="8" id="KW-0902">Two-component regulatory system</keyword>
<dbReference type="InterPro" id="IPR000700">
    <property type="entry name" value="PAS-assoc_C"/>
</dbReference>
<dbReference type="NCBIfam" id="TIGR00229">
    <property type="entry name" value="sensory_box"/>
    <property type="match status" value="1"/>
</dbReference>
<dbReference type="GO" id="GO:0009399">
    <property type="term" value="P:nitrogen fixation"/>
    <property type="evidence" value="ECO:0007669"/>
    <property type="project" value="InterPro"/>
</dbReference>
<dbReference type="GO" id="GO:0000160">
    <property type="term" value="P:phosphorelay signal transduction system"/>
    <property type="evidence" value="ECO:0007669"/>
    <property type="project" value="UniProtKB-KW"/>
</dbReference>
<dbReference type="PROSITE" id="PS50109">
    <property type="entry name" value="HIS_KIN"/>
    <property type="match status" value="1"/>
</dbReference>
<dbReference type="InterPro" id="IPR003594">
    <property type="entry name" value="HATPase_dom"/>
</dbReference>
<dbReference type="RefSeq" id="WP_095523344.1">
    <property type="nucleotide sequence ID" value="NZ_MDUX01000005.1"/>
</dbReference>
<reference evidence="13 14" key="2">
    <citation type="submission" date="2017-07" db="EMBL/GenBank/DDBJ databases">
        <title>Candidatus Dactylopiibacterium carminicum, a nitrogen-fixing symbiont of the cochineal insect Dactylopius coccus and Dactylopius opuntiae (Hemiptera: Coccoidea: Dactylopiidae).</title>
        <authorList>
            <person name="Vera A."/>
        </authorList>
    </citation>
    <scope>NUCLEOTIDE SEQUENCE [LARGE SCALE GENOMIC DNA]</scope>
    <source>
        <strain evidence="13 14">NFDCM</strain>
    </source>
</reference>
<evidence type="ECO:0000259" key="9">
    <source>
        <dbReference type="PROSITE" id="PS50109"/>
    </source>
</evidence>
<feature type="domain" description="Histidine kinase" evidence="9">
    <location>
        <begin position="299"/>
        <end position="509"/>
    </location>
</feature>
<accession>A0A272EY66</accession>
<evidence type="ECO:0000256" key="1">
    <source>
        <dbReference type="ARBA" id="ARBA00000085"/>
    </source>
</evidence>
<dbReference type="InterPro" id="IPR036890">
    <property type="entry name" value="HATPase_C_sf"/>
</dbReference>
<dbReference type="Proteomes" id="UP000623509">
    <property type="component" value="Unassembled WGS sequence"/>
</dbReference>
<dbReference type="Proteomes" id="UP000216107">
    <property type="component" value="Unassembled WGS sequence"/>
</dbReference>
<keyword evidence="3" id="KW-0597">Phosphoprotein</keyword>
<organism evidence="13 14">
    <name type="scientific">Candidatus Dactylopiibacterium carminicum</name>
    <dbReference type="NCBI Taxonomy" id="857335"/>
    <lineage>
        <taxon>Bacteria</taxon>
        <taxon>Pseudomonadati</taxon>
        <taxon>Pseudomonadota</taxon>
        <taxon>Betaproteobacteria</taxon>
        <taxon>Rhodocyclales</taxon>
        <taxon>Rhodocyclaceae</taxon>
        <taxon>Candidatus Dactylopiibacterium</taxon>
    </lineage>
</organism>
<evidence type="ECO:0000256" key="3">
    <source>
        <dbReference type="ARBA" id="ARBA00022553"/>
    </source>
</evidence>
<dbReference type="SUPFAM" id="SSF55874">
    <property type="entry name" value="ATPase domain of HSP90 chaperone/DNA topoisomerase II/histidine kinase"/>
    <property type="match status" value="1"/>
</dbReference>
<evidence type="ECO:0000313" key="13">
    <source>
        <dbReference type="EMBL" id="PAS95051.1"/>
    </source>
</evidence>
<evidence type="ECO:0000313" key="14">
    <source>
        <dbReference type="Proteomes" id="UP000216107"/>
    </source>
</evidence>
<dbReference type="PRINTS" id="PR00344">
    <property type="entry name" value="BCTRLSENSOR"/>
</dbReference>
<dbReference type="GO" id="GO:0005524">
    <property type="term" value="F:ATP binding"/>
    <property type="evidence" value="ECO:0007669"/>
    <property type="project" value="UniProtKB-KW"/>
</dbReference>
<dbReference type="InterPro" id="IPR013767">
    <property type="entry name" value="PAS_fold"/>
</dbReference>
<dbReference type="Pfam" id="PF00989">
    <property type="entry name" value="PAS"/>
    <property type="match status" value="1"/>
</dbReference>
<evidence type="ECO:0000256" key="6">
    <source>
        <dbReference type="ARBA" id="ARBA00022777"/>
    </source>
</evidence>
<evidence type="ECO:0000256" key="5">
    <source>
        <dbReference type="ARBA" id="ARBA00022741"/>
    </source>
</evidence>
<evidence type="ECO:0000256" key="2">
    <source>
        <dbReference type="ARBA" id="ARBA00012438"/>
    </source>
</evidence>
<dbReference type="PANTHER" id="PTHR43065">
    <property type="entry name" value="SENSOR HISTIDINE KINASE"/>
    <property type="match status" value="1"/>
</dbReference>
<dbReference type="InterPro" id="IPR014285">
    <property type="entry name" value="N_fixation_neg-reg_NifL"/>
</dbReference>
<dbReference type="NCBIfam" id="TIGR02938">
    <property type="entry name" value="nifL_nitrog"/>
    <property type="match status" value="1"/>
</dbReference>
<keyword evidence="6" id="KW-0418">Kinase</keyword>
<protein>
    <recommendedName>
        <fullName evidence="2">histidine kinase</fullName>
        <ecNumber evidence="2">2.7.13.3</ecNumber>
    </recommendedName>
</protein>
<dbReference type="CDD" id="cd00130">
    <property type="entry name" value="PAS"/>
    <property type="match status" value="1"/>
</dbReference>
<sequence length="511" mass="55201">MTSTKPSARVAPLSADLLASSLFRAAVEQADIAISITDARAVIEYVNPAFTRTTGYSAAEAVGRNQSILSNKTTPPDVYQAMWRQITACETWHGRLVNCRRDGSRYLADLTVTPVLDETGGISHFLGLHRDVTELHGLECAVRNQKALIESVVDSAPLVMALLSLEDRVALDNQAYKALMADLGMQEPAPVLLEAVRDQLGSGFGPFRPGAYAFVEQQVRLDCPLWHSPRWYACSGVWVAADRSDADAFYEARSEPYLLLVANDVTRQTVEQEKARVAALQAVMTEEVRQQSLRESLAAAAYQIEGPLNVIDSVVTLMGRRGCDPAQAALTEALRAGQAAVEALKSALPPPPPQRSTSVNLNEVVRDVLDLSAYACLNAGVTVTWQPQLVLLMLTGAPTRLRILLKALVDNAIEAMNTKGWRQRELTITSRTSDGSIVIDVADSGPGLDTTLRLRAFEPFFTTKKGRGQHLGTGLASAQQIAVEHGGGIELLEAPGGGCLARVSLPLRRQA</sequence>
<proteinExistence type="predicted"/>
<keyword evidence="5" id="KW-0547">Nucleotide-binding</keyword>
<evidence type="ECO:0000313" key="12">
    <source>
        <dbReference type="EMBL" id="KAF7600430.1"/>
    </source>
</evidence>